<organism evidence="2 3">
    <name type="scientific">Clostridium taeniosporum</name>
    <dbReference type="NCBI Taxonomy" id="394958"/>
    <lineage>
        <taxon>Bacteria</taxon>
        <taxon>Bacillati</taxon>
        <taxon>Bacillota</taxon>
        <taxon>Clostridia</taxon>
        <taxon>Eubacteriales</taxon>
        <taxon>Clostridiaceae</taxon>
        <taxon>Clostridium</taxon>
    </lineage>
</organism>
<dbReference type="InterPro" id="IPR009951">
    <property type="entry name" value="Host-nuc_inhib_Gam"/>
</dbReference>
<name>A0A1D7XLW9_9CLOT</name>
<dbReference type="AlphaFoldDB" id="A0A1D7XLW9"/>
<feature type="coiled-coil region" evidence="1">
    <location>
        <begin position="33"/>
        <end position="60"/>
    </location>
</feature>
<dbReference type="GO" id="GO:0003690">
    <property type="term" value="F:double-stranded DNA binding"/>
    <property type="evidence" value="ECO:0007669"/>
    <property type="project" value="InterPro"/>
</dbReference>
<evidence type="ECO:0000256" key="1">
    <source>
        <dbReference type="SAM" id="Coils"/>
    </source>
</evidence>
<protein>
    <submittedName>
        <fullName evidence="2">Uncharacterized protein</fullName>
    </submittedName>
</protein>
<reference evidence="3" key="1">
    <citation type="submission" date="2016-09" db="EMBL/GenBank/DDBJ databases">
        <title>Genomics of Clostridium taeniosporum, an organism which forms endospores with ribbon-like appendages.</title>
        <authorList>
            <person name="Walker J.R."/>
        </authorList>
    </citation>
    <scope>NUCLEOTIDE SEQUENCE [LARGE SCALE GENOMIC DNA]</scope>
    <source>
        <strain evidence="3">1/k</strain>
    </source>
</reference>
<keyword evidence="1" id="KW-0175">Coiled coil</keyword>
<dbReference type="KEGG" id="ctae:BGI42_11520"/>
<dbReference type="SUPFAM" id="SSF161266">
    <property type="entry name" value="Gam-like"/>
    <property type="match status" value="1"/>
</dbReference>
<dbReference type="EMBL" id="CP017253">
    <property type="protein sequence ID" value="AOR24324.1"/>
    <property type="molecule type" value="Genomic_DNA"/>
</dbReference>
<dbReference type="RefSeq" id="WP_069680456.1">
    <property type="nucleotide sequence ID" value="NZ_CP017253.2"/>
</dbReference>
<dbReference type="STRING" id="394958.BGI42_11520"/>
<keyword evidence="3" id="KW-1185">Reference proteome</keyword>
<dbReference type="GO" id="GO:0042262">
    <property type="term" value="P:DNA protection"/>
    <property type="evidence" value="ECO:0007669"/>
    <property type="project" value="InterPro"/>
</dbReference>
<evidence type="ECO:0000313" key="2">
    <source>
        <dbReference type="EMBL" id="AOR24324.1"/>
    </source>
</evidence>
<dbReference type="Proteomes" id="UP000094652">
    <property type="component" value="Chromosome"/>
</dbReference>
<dbReference type="Pfam" id="PF07352">
    <property type="entry name" value="Phage_Mu_Gam"/>
    <property type="match status" value="1"/>
</dbReference>
<gene>
    <name evidence="2" type="ORF">BGI42_11520</name>
</gene>
<sequence>MENTLLKQDLQEERREGFKIENLEGATWAFRKLRAIENKKAEIKAIADEEKARIDSWEQQEIKQYEADKEYFEGLLSSYYVDEKAKDKKFKLSTPYGKVNSRKSKKWIYEDEETLKSYIKENEIEAIKVKEELNKTALKKICKDGVNTETGEILPGVRIEETETITVKAE</sequence>
<proteinExistence type="predicted"/>
<dbReference type="OrthoDB" id="1908548at2"/>
<accession>A0A1D7XLW9</accession>
<evidence type="ECO:0000313" key="3">
    <source>
        <dbReference type="Proteomes" id="UP000094652"/>
    </source>
</evidence>